<dbReference type="GO" id="GO:0004620">
    <property type="term" value="F:phospholipase activity"/>
    <property type="evidence" value="ECO:0007669"/>
    <property type="project" value="TreeGrafter"/>
</dbReference>
<dbReference type="GO" id="GO:0016020">
    <property type="term" value="C:membrane"/>
    <property type="evidence" value="ECO:0007669"/>
    <property type="project" value="TreeGrafter"/>
</dbReference>
<comment type="caution">
    <text evidence="1">The sequence shown here is derived from an EMBL/GenBank/DDBJ whole genome shotgun (WGS) entry which is preliminary data.</text>
</comment>
<dbReference type="Proteomes" id="UP000650467">
    <property type="component" value="Unassembled WGS sequence"/>
</dbReference>
<name>A0A835TCG1_CHLIN</name>
<gene>
    <name evidence="1" type="ORF">HXX76_006853</name>
</gene>
<dbReference type="Gene3D" id="1.25.40.20">
    <property type="entry name" value="Ankyrin repeat-containing domain"/>
    <property type="match status" value="1"/>
</dbReference>
<dbReference type="GO" id="GO:0030149">
    <property type="term" value="P:sphingolipid catabolic process"/>
    <property type="evidence" value="ECO:0007669"/>
    <property type="project" value="TreeGrafter"/>
</dbReference>
<dbReference type="GO" id="GO:0005783">
    <property type="term" value="C:endoplasmic reticulum"/>
    <property type="evidence" value="ECO:0007669"/>
    <property type="project" value="TreeGrafter"/>
</dbReference>
<dbReference type="PANTHER" id="PTHR12393:SF6">
    <property type="entry name" value="SPHINGOMYELIN PHOSPHODIESTERASE 2"/>
    <property type="match status" value="1"/>
</dbReference>
<keyword evidence="2" id="KW-1185">Reference proteome</keyword>
<organism evidence="1 2">
    <name type="scientific">Chlamydomonas incerta</name>
    <dbReference type="NCBI Taxonomy" id="51695"/>
    <lineage>
        <taxon>Eukaryota</taxon>
        <taxon>Viridiplantae</taxon>
        <taxon>Chlorophyta</taxon>
        <taxon>core chlorophytes</taxon>
        <taxon>Chlorophyceae</taxon>
        <taxon>CS clade</taxon>
        <taxon>Chlamydomonadales</taxon>
        <taxon>Chlamydomonadaceae</taxon>
        <taxon>Chlamydomonas</taxon>
    </lineage>
</organism>
<evidence type="ECO:0008006" key="3">
    <source>
        <dbReference type="Google" id="ProtNLM"/>
    </source>
</evidence>
<sequence>MKQLNIETRTPEEEQEPSFPWAKLTPELVREVAARTSTNDVAVALKLLNKEAAACLNEYQVINLVQPAPNQALPVQPWPAAAFVAHWGRAAPWRALSLRQRQRLLSLAAASGDAASLDAALGQSGCSVNDDVLECAAAAGCLPALQRLLQREGGRLGVRRAAEAAARAGQLGVLQWIVQQHRPAVSDEGFRRVCRSLACAAASARQARIVEWLADEQQLVDLTAADSAEQIAEAAARSGLEGLLERVLPHVRPPRFALLTNVAVGCSLAVLQRHYESLVEGADVGQVGLGDAVSAAAVGPGADWLQKVAFLTERWQQAAVVAGGAAGAAGVAVVIKMCYSAPGPPRPPDVQRLQALRELGCSLDAELFKTAARMGHADIVAWMLEEEQQRRGGGVDVAALAVEAVRGGSMPVVQLLQERGLVVGPQHLRMLISLMTLPAVRASDFAMFLFEAVEGATPEDWAAAFKDAAAVGLSTAALRRLHERHGAAVNLSVINAMIQGGCAVEALDWALEVERAAGGAAQQQVRPENLWIIAGSRGYAAADWLRGSGLLAPPFMLGADWVVQQVVNATGSSTGLCLVALAWWRAQRRREALSQEQEARLWAVAARYAGQQVWAWF</sequence>
<dbReference type="EMBL" id="JAEHOC010000014">
    <property type="protein sequence ID" value="KAG2435651.1"/>
    <property type="molecule type" value="Genomic_DNA"/>
</dbReference>
<dbReference type="SUPFAM" id="SSF140860">
    <property type="entry name" value="Pseudo ankyrin repeat-like"/>
    <property type="match status" value="1"/>
</dbReference>
<proteinExistence type="predicted"/>
<reference evidence="1" key="1">
    <citation type="journal article" date="2020" name="bioRxiv">
        <title>Comparative genomics of Chlamydomonas.</title>
        <authorList>
            <person name="Craig R.J."/>
            <person name="Hasan A.R."/>
            <person name="Ness R.W."/>
            <person name="Keightley P.D."/>
        </authorList>
    </citation>
    <scope>NUCLEOTIDE SEQUENCE</scope>
    <source>
        <strain evidence="1">SAG 7.73</strain>
    </source>
</reference>
<protein>
    <recommendedName>
        <fullName evidence="3">Ankyrin repeat domain-containing protein</fullName>
    </recommendedName>
</protein>
<dbReference type="PANTHER" id="PTHR12393">
    <property type="entry name" value="SPHINGOMYELIN PHOSPHODIESTERASE RELATED"/>
    <property type="match status" value="1"/>
</dbReference>
<dbReference type="OrthoDB" id="63514at2759"/>
<accession>A0A835TCG1</accession>
<dbReference type="GO" id="GO:0071944">
    <property type="term" value="C:cell periphery"/>
    <property type="evidence" value="ECO:0007669"/>
    <property type="project" value="TreeGrafter"/>
</dbReference>
<dbReference type="GO" id="GO:0046513">
    <property type="term" value="P:ceramide biosynthetic process"/>
    <property type="evidence" value="ECO:0007669"/>
    <property type="project" value="TreeGrafter"/>
</dbReference>
<dbReference type="InterPro" id="IPR036770">
    <property type="entry name" value="Ankyrin_rpt-contain_sf"/>
</dbReference>
<evidence type="ECO:0000313" key="1">
    <source>
        <dbReference type="EMBL" id="KAG2435651.1"/>
    </source>
</evidence>
<evidence type="ECO:0000313" key="2">
    <source>
        <dbReference type="Proteomes" id="UP000650467"/>
    </source>
</evidence>
<dbReference type="AlphaFoldDB" id="A0A835TCG1"/>